<feature type="signal peptide" evidence="1">
    <location>
        <begin position="1"/>
        <end position="32"/>
    </location>
</feature>
<evidence type="ECO:0000313" key="3">
    <source>
        <dbReference type="Proteomes" id="UP000264753"/>
    </source>
</evidence>
<dbReference type="InterPro" id="IPR035437">
    <property type="entry name" value="SNase_OB-fold_sf"/>
</dbReference>
<comment type="caution">
    <text evidence="2">The sequence shown here is derived from an EMBL/GenBank/DDBJ whole genome shotgun (WGS) entry which is preliminary data.</text>
</comment>
<evidence type="ECO:0000313" key="2">
    <source>
        <dbReference type="EMBL" id="HBU98459.1"/>
    </source>
</evidence>
<organism evidence="2 3">
    <name type="scientific">Thalassospira lucentensis</name>
    <dbReference type="NCBI Taxonomy" id="168935"/>
    <lineage>
        <taxon>Bacteria</taxon>
        <taxon>Pseudomonadati</taxon>
        <taxon>Pseudomonadota</taxon>
        <taxon>Alphaproteobacteria</taxon>
        <taxon>Rhodospirillales</taxon>
        <taxon>Thalassospiraceae</taxon>
        <taxon>Thalassospira</taxon>
    </lineage>
</organism>
<protein>
    <recommendedName>
        <fullName evidence="4">TNase-like domain-containing protein</fullName>
    </recommendedName>
</protein>
<proteinExistence type="predicted"/>
<dbReference type="SUPFAM" id="SSF50199">
    <property type="entry name" value="Staphylococcal nuclease"/>
    <property type="match status" value="1"/>
</dbReference>
<sequence length="296" mass="32773">MKLGNFTAKVARVFKVMLVLLVSLMPVRSAQASEWRCGAGVNSDGADSMAAGNRASSWSTYQLLPPVAVDQLFAADFAKQPLRLSDVAFVPQFEATAFNWLKKASQQPVEIAKITAKADYFDRLPVRIRSGSPNSFPIWQEALLSKGLALLMPETSDDMARLIAAEDTAISNRLGMWRDDAMDEPPYVVAGASDKTLWGRSNLADVKDAIGRFVVVDAVLVSVEHQEWRSYLNFGQNWRHDFTIAIGSDLRDVLIGSKEALDDWIGRKVRVRGVIENRGGPYIALQNLNWLCVEAQ</sequence>
<keyword evidence="1" id="KW-0732">Signal</keyword>
<name>A0A358HTE9_9PROT</name>
<gene>
    <name evidence="2" type="ORF">DEF21_11225</name>
</gene>
<dbReference type="EMBL" id="DOOG01000090">
    <property type="protein sequence ID" value="HBU98459.1"/>
    <property type="molecule type" value="Genomic_DNA"/>
</dbReference>
<dbReference type="AlphaFoldDB" id="A0A358HTE9"/>
<reference evidence="2 3" key="1">
    <citation type="journal article" date="2018" name="Nat. Biotechnol.">
        <title>A standardized bacterial taxonomy based on genome phylogeny substantially revises the tree of life.</title>
        <authorList>
            <person name="Parks D.H."/>
            <person name="Chuvochina M."/>
            <person name="Waite D.W."/>
            <person name="Rinke C."/>
            <person name="Skarshewski A."/>
            <person name="Chaumeil P.A."/>
            <person name="Hugenholtz P."/>
        </authorList>
    </citation>
    <scope>NUCLEOTIDE SEQUENCE [LARGE SCALE GENOMIC DNA]</scope>
    <source>
        <strain evidence="2">UBA8707</strain>
    </source>
</reference>
<feature type="chain" id="PRO_5016709918" description="TNase-like domain-containing protein" evidence="1">
    <location>
        <begin position="33"/>
        <end position="296"/>
    </location>
</feature>
<dbReference type="Gene3D" id="2.40.50.90">
    <property type="match status" value="1"/>
</dbReference>
<accession>A0A358HTE9</accession>
<evidence type="ECO:0000256" key="1">
    <source>
        <dbReference type="SAM" id="SignalP"/>
    </source>
</evidence>
<dbReference type="Proteomes" id="UP000264753">
    <property type="component" value="Unassembled WGS sequence"/>
</dbReference>
<evidence type="ECO:0008006" key="4">
    <source>
        <dbReference type="Google" id="ProtNLM"/>
    </source>
</evidence>